<dbReference type="Gene3D" id="3.30.420.10">
    <property type="entry name" value="Ribonuclease H-like superfamily/Ribonuclease H"/>
    <property type="match status" value="2"/>
</dbReference>
<comment type="caution">
    <text evidence="2">The sequence shown here is derived from an EMBL/GenBank/DDBJ whole genome shotgun (WGS) entry which is preliminary data.</text>
</comment>
<dbReference type="GO" id="GO:0003676">
    <property type="term" value="F:nucleic acid binding"/>
    <property type="evidence" value="ECO:0007669"/>
    <property type="project" value="InterPro"/>
</dbReference>
<dbReference type="InterPro" id="IPR002156">
    <property type="entry name" value="RNaseH_domain"/>
</dbReference>
<dbReference type="CDD" id="cd09279">
    <property type="entry name" value="RNase_HI_like"/>
    <property type="match status" value="1"/>
</dbReference>
<proteinExistence type="predicted"/>
<sequence length="325" mass="36846">MFVLAMVMTARKLKAYFEAHPIKVLTDQPVKRVLSIPSMSGRLTGARETETQEVPQWKLYVDGASNVKGSRARILIKGPKGEIFEYAFHFSFKATNNKEEYEAMVTGLEIAQALKIKQLLVQGDSKFIIDQIRGDCCVKKENLGKYNAKALILDNPIHMEHYVRHVLEEVEDWRSPIARYLVLGVCCYLVLGVCCLPKRWRLGRWSTKASNSGSSKMSCINSLTSVPCYSVYRKNLQPVPRQPMTEMSPVVSAIPFAMWGIDLVGQFLKPHVKYKDVVVAIDYFNKWVKVAPLRSTTAEAILEFIWKNIITRYGIPRVLVSDNGP</sequence>
<dbReference type="PANTHER" id="PTHR48475">
    <property type="entry name" value="RIBONUCLEASE H"/>
    <property type="match status" value="1"/>
</dbReference>
<keyword evidence="3" id="KW-1185">Reference proteome</keyword>
<dbReference type="Pfam" id="PF13456">
    <property type="entry name" value="RVT_3"/>
    <property type="match status" value="1"/>
</dbReference>
<dbReference type="EMBL" id="BAABME010001128">
    <property type="protein sequence ID" value="GAA0147732.1"/>
    <property type="molecule type" value="Genomic_DNA"/>
</dbReference>
<dbReference type="InterPro" id="IPR036397">
    <property type="entry name" value="RNaseH_sf"/>
</dbReference>
<feature type="domain" description="Integrase catalytic" evidence="1">
    <location>
        <begin position="251"/>
        <end position="325"/>
    </location>
</feature>
<organism evidence="2 3">
    <name type="scientific">Lithospermum erythrorhizon</name>
    <name type="common">Purple gromwell</name>
    <name type="synonym">Lithospermum officinale var. erythrorhizon</name>
    <dbReference type="NCBI Taxonomy" id="34254"/>
    <lineage>
        <taxon>Eukaryota</taxon>
        <taxon>Viridiplantae</taxon>
        <taxon>Streptophyta</taxon>
        <taxon>Embryophyta</taxon>
        <taxon>Tracheophyta</taxon>
        <taxon>Spermatophyta</taxon>
        <taxon>Magnoliopsida</taxon>
        <taxon>eudicotyledons</taxon>
        <taxon>Gunneridae</taxon>
        <taxon>Pentapetalae</taxon>
        <taxon>asterids</taxon>
        <taxon>lamiids</taxon>
        <taxon>Boraginales</taxon>
        <taxon>Boraginaceae</taxon>
        <taxon>Boraginoideae</taxon>
        <taxon>Lithospermeae</taxon>
        <taxon>Lithospermum</taxon>
    </lineage>
</organism>
<dbReference type="GO" id="GO:0004523">
    <property type="term" value="F:RNA-DNA hybrid ribonuclease activity"/>
    <property type="evidence" value="ECO:0007669"/>
    <property type="project" value="InterPro"/>
</dbReference>
<dbReference type="AlphaFoldDB" id="A0AAV3PCJ4"/>
<dbReference type="SUPFAM" id="SSF53098">
    <property type="entry name" value="Ribonuclease H-like"/>
    <property type="match status" value="2"/>
</dbReference>
<accession>A0AAV3PCJ4</accession>
<gene>
    <name evidence="2" type="ORF">LIER_07360</name>
</gene>
<reference evidence="2 3" key="1">
    <citation type="submission" date="2024-01" db="EMBL/GenBank/DDBJ databases">
        <title>The complete chloroplast genome sequence of Lithospermum erythrorhizon: insights into the phylogenetic relationship among Boraginaceae species and the maternal lineages of purple gromwells.</title>
        <authorList>
            <person name="Okada T."/>
            <person name="Watanabe K."/>
        </authorList>
    </citation>
    <scope>NUCLEOTIDE SEQUENCE [LARGE SCALE GENOMIC DNA]</scope>
</reference>
<dbReference type="InterPro" id="IPR001584">
    <property type="entry name" value="Integrase_cat-core"/>
</dbReference>
<dbReference type="InterPro" id="IPR012337">
    <property type="entry name" value="RNaseH-like_sf"/>
</dbReference>
<name>A0AAV3PCJ4_LITER</name>
<evidence type="ECO:0000259" key="1">
    <source>
        <dbReference type="PROSITE" id="PS50994"/>
    </source>
</evidence>
<dbReference type="PROSITE" id="PS50994">
    <property type="entry name" value="INTEGRASE"/>
    <property type="match status" value="1"/>
</dbReference>
<dbReference type="Proteomes" id="UP001454036">
    <property type="component" value="Unassembled WGS sequence"/>
</dbReference>
<evidence type="ECO:0000313" key="2">
    <source>
        <dbReference type="EMBL" id="GAA0147732.1"/>
    </source>
</evidence>
<evidence type="ECO:0000313" key="3">
    <source>
        <dbReference type="Proteomes" id="UP001454036"/>
    </source>
</evidence>
<protein>
    <recommendedName>
        <fullName evidence="1">Integrase catalytic domain-containing protein</fullName>
    </recommendedName>
</protein>
<dbReference type="PANTHER" id="PTHR48475:SF2">
    <property type="entry name" value="RIBONUCLEASE H"/>
    <property type="match status" value="1"/>
</dbReference>
<dbReference type="GO" id="GO:0015074">
    <property type="term" value="P:DNA integration"/>
    <property type="evidence" value="ECO:0007669"/>
    <property type="project" value="InterPro"/>
</dbReference>